<feature type="non-terminal residue" evidence="2">
    <location>
        <position position="830"/>
    </location>
</feature>
<organism evidence="2 3">
    <name type="scientific">Olpidium bornovanus</name>
    <dbReference type="NCBI Taxonomy" id="278681"/>
    <lineage>
        <taxon>Eukaryota</taxon>
        <taxon>Fungi</taxon>
        <taxon>Fungi incertae sedis</taxon>
        <taxon>Olpidiomycota</taxon>
        <taxon>Olpidiomycotina</taxon>
        <taxon>Olpidiomycetes</taxon>
        <taxon>Olpidiales</taxon>
        <taxon>Olpidiaceae</taxon>
        <taxon>Olpidium</taxon>
    </lineage>
</organism>
<accession>A0A8H8A0V5</accession>
<feature type="compositionally biased region" description="Polar residues" evidence="1">
    <location>
        <begin position="279"/>
        <end position="292"/>
    </location>
</feature>
<evidence type="ECO:0000313" key="2">
    <source>
        <dbReference type="EMBL" id="KAG5462910.1"/>
    </source>
</evidence>
<keyword evidence="3" id="KW-1185">Reference proteome</keyword>
<name>A0A8H8A0V5_9FUNG</name>
<dbReference type="AlphaFoldDB" id="A0A8H8A0V5"/>
<dbReference type="Proteomes" id="UP000673691">
    <property type="component" value="Unassembled WGS sequence"/>
</dbReference>
<evidence type="ECO:0000313" key="3">
    <source>
        <dbReference type="Proteomes" id="UP000673691"/>
    </source>
</evidence>
<feature type="compositionally biased region" description="Basic and acidic residues" evidence="1">
    <location>
        <begin position="755"/>
        <end position="767"/>
    </location>
</feature>
<feature type="region of interest" description="Disordered" evidence="1">
    <location>
        <begin position="218"/>
        <end position="477"/>
    </location>
</feature>
<feature type="region of interest" description="Disordered" evidence="1">
    <location>
        <begin position="36"/>
        <end position="75"/>
    </location>
</feature>
<feature type="region of interest" description="Disordered" evidence="1">
    <location>
        <begin position="490"/>
        <end position="578"/>
    </location>
</feature>
<feature type="compositionally biased region" description="Basic and acidic residues" evidence="1">
    <location>
        <begin position="631"/>
        <end position="642"/>
    </location>
</feature>
<feature type="compositionally biased region" description="Basic and acidic residues" evidence="1">
    <location>
        <begin position="789"/>
        <end position="798"/>
    </location>
</feature>
<feature type="compositionally biased region" description="Polar residues" evidence="1">
    <location>
        <begin position="772"/>
        <end position="783"/>
    </location>
</feature>
<feature type="compositionally biased region" description="Acidic residues" evidence="1">
    <location>
        <begin position="257"/>
        <end position="267"/>
    </location>
</feature>
<reference evidence="2 3" key="1">
    <citation type="journal article" name="Sci. Rep.">
        <title>Genome-scale phylogenetic analyses confirm Olpidium as the closest living zoosporic fungus to the non-flagellated, terrestrial fungi.</title>
        <authorList>
            <person name="Chang Y."/>
            <person name="Rochon D."/>
            <person name="Sekimoto S."/>
            <person name="Wang Y."/>
            <person name="Chovatia M."/>
            <person name="Sandor L."/>
            <person name="Salamov A."/>
            <person name="Grigoriev I.V."/>
            <person name="Stajich J.E."/>
            <person name="Spatafora J.W."/>
        </authorList>
    </citation>
    <scope>NUCLEOTIDE SEQUENCE [LARGE SCALE GENOMIC DNA]</scope>
    <source>
        <strain evidence="2">S191</strain>
    </source>
</reference>
<feature type="compositionally biased region" description="Polar residues" evidence="1">
    <location>
        <begin position="165"/>
        <end position="174"/>
    </location>
</feature>
<comment type="caution">
    <text evidence="2">The sequence shown here is derived from an EMBL/GenBank/DDBJ whole genome shotgun (WGS) entry which is preliminary data.</text>
</comment>
<feature type="compositionally biased region" description="Low complexity" evidence="1">
    <location>
        <begin position="458"/>
        <end position="476"/>
    </location>
</feature>
<feature type="region of interest" description="Disordered" evidence="1">
    <location>
        <begin position="609"/>
        <end position="830"/>
    </location>
</feature>
<evidence type="ECO:0000256" key="1">
    <source>
        <dbReference type="SAM" id="MobiDB-lite"/>
    </source>
</evidence>
<protein>
    <submittedName>
        <fullName evidence="2">Uncharacterized protein</fullName>
    </submittedName>
</protein>
<gene>
    <name evidence="2" type="ORF">BJ554DRAFT_2916</name>
</gene>
<feature type="compositionally biased region" description="Polar residues" evidence="1">
    <location>
        <begin position="56"/>
        <end position="65"/>
    </location>
</feature>
<feature type="compositionally biased region" description="Basic and acidic residues" evidence="1">
    <location>
        <begin position="731"/>
        <end position="744"/>
    </location>
</feature>
<sequence length="830" mass="88278">MHTGERFSGRPPRAAGCITPSLAPVHSLTLLSLSSASRLPPPISRSSFHGSRVGSAGSSQGTALSQALGRRLTNPRPRSFVLLAMATAGAGAAGRGAGKRGGGGRGGREGGGGGGGRGGGGRGGREEGGGTFTAVQSEAAMNWSASSEDMTADRRPDPPEPPPATTKSQSNQPFRVSYSELPLPPERRDDSGELITVPDSKGDFEALIASGETRKFSLTPGRLQTMEVRPASKQRSRLVPRSAVEEYEALSRIRGDDDGESSQESDDEGKHRRKGPKKSGQQTLYEFLTSTGPEDVLPFPPTGKRDSSYRPGRKPIPGKSRQGETRKPSGGIVPKLTLQNTADSKLEPSGASTENVRMFSLPRSDSSEFVGDSQGKEAAQLPRQLVPHAPNNRKTDSGDVVRPRSWSLEPSRQSEPNLRRRSAAILDKETDLRNLPQPPVSADASAGRLQAARGKFASTGSLASTVSSHSTTTKQTKSFVRNILKLAPKKDSSLLSVAPSPDSSLSARYDSAEVLSRGESPSPRDGSRLDSKRPRSATTDKRENQAHGKGSPGAGLSTDARSRDAPEALPCPLSIGTDSGILDDAMGSSWHLSIPSFTFDLSDFGLSDMSLGMPGLPAASPLSAEEEDGREPEGHTRSHSEASEGDLFAHVMAVTDPVLHSGLPSFVDSIDDEMRTTPTLPSTPAKQRRGRPDSTTATDAAPQAGAPENYPPPSVQIRDQSQRKPHPPAHGKPETVDFEWKTYLEQDALQPGEQQKPRPENEQKTDAIEPSPTKSAREQTAPSPQLFDSRGHAKRDLRNPGQPATPESLGLLRSEVPRLLAAGDETARRM</sequence>
<feature type="region of interest" description="Disordered" evidence="1">
    <location>
        <begin position="89"/>
        <end position="201"/>
    </location>
</feature>
<dbReference type="OrthoDB" id="2450123at2759"/>
<feature type="compositionally biased region" description="Basic and acidic residues" evidence="1">
    <location>
        <begin position="393"/>
        <end position="402"/>
    </location>
</feature>
<feature type="compositionally biased region" description="Basic and acidic residues" evidence="1">
    <location>
        <begin position="525"/>
        <end position="546"/>
    </location>
</feature>
<feature type="compositionally biased region" description="Polar residues" evidence="1">
    <location>
        <begin position="676"/>
        <end position="685"/>
    </location>
</feature>
<proteinExistence type="predicted"/>
<dbReference type="EMBL" id="JAEFCI010001436">
    <property type="protein sequence ID" value="KAG5462910.1"/>
    <property type="molecule type" value="Genomic_DNA"/>
</dbReference>
<feature type="compositionally biased region" description="Gly residues" evidence="1">
    <location>
        <begin position="91"/>
        <end position="122"/>
    </location>
</feature>